<reference evidence="1 2" key="1">
    <citation type="journal article" date="2019" name="Environ. Microbiol.">
        <title>Species interactions and distinct microbial communities in high Arctic permafrost affected cryosols are associated with the CH4 and CO2 gas fluxes.</title>
        <authorList>
            <person name="Altshuler I."/>
            <person name="Hamel J."/>
            <person name="Turney S."/>
            <person name="Magnuson E."/>
            <person name="Levesque R."/>
            <person name="Greer C."/>
            <person name="Whyte L.G."/>
        </authorList>
    </citation>
    <scope>NUCLEOTIDE SEQUENCE [LARGE SCALE GENOMIC DNA]</scope>
    <source>
        <strain evidence="1 2">42</strain>
    </source>
</reference>
<dbReference type="InterPro" id="IPR021272">
    <property type="entry name" value="DUF2851"/>
</dbReference>
<dbReference type="RefSeq" id="WP_140509161.1">
    <property type="nucleotide sequence ID" value="NZ_RCZH01000011.1"/>
</dbReference>
<dbReference type="Pfam" id="PF11013">
    <property type="entry name" value="DUF2851"/>
    <property type="match status" value="1"/>
</dbReference>
<accession>A0A502EK84</accession>
<dbReference type="EMBL" id="RCZH01000011">
    <property type="protein sequence ID" value="TPG38118.1"/>
    <property type="molecule type" value="Genomic_DNA"/>
</dbReference>
<dbReference type="OrthoDB" id="1005072at2"/>
<keyword evidence="2" id="KW-1185">Reference proteome</keyword>
<gene>
    <name evidence="1" type="ORF">EAH81_16935</name>
</gene>
<protein>
    <submittedName>
        <fullName evidence="1">DUF2851 family protein</fullName>
    </submittedName>
</protein>
<dbReference type="Proteomes" id="UP000319700">
    <property type="component" value="Unassembled WGS sequence"/>
</dbReference>
<name>A0A502EK84_9FLAO</name>
<dbReference type="AlphaFoldDB" id="A0A502EK84"/>
<comment type="caution">
    <text evidence="1">The sequence shown here is derived from an EMBL/GenBank/DDBJ whole genome shotgun (WGS) entry which is preliminary data.</text>
</comment>
<organism evidence="1 2">
    <name type="scientific">Flavobacterium pectinovorum</name>
    <dbReference type="NCBI Taxonomy" id="29533"/>
    <lineage>
        <taxon>Bacteria</taxon>
        <taxon>Pseudomonadati</taxon>
        <taxon>Bacteroidota</taxon>
        <taxon>Flavobacteriia</taxon>
        <taxon>Flavobacteriales</taxon>
        <taxon>Flavobacteriaceae</taxon>
        <taxon>Flavobacterium</taxon>
    </lineage>
</organism>
<evidence type="ECO:0000313" key="2">
    <source>
        <dbReference type="Proteomes" id="UP000319700"/>
    </source>
</evidence>
<evidence type="ECO:0000313" key="1">
    <source>
        <dbReference type="EMBL" id="TPG38118.1"/>
    </source>
</evidence>
<sequence length="423" mass="49744">MKEDFLHYLWKFKKFETLNLRTTQNESVTIIKTGDYLELSGPDFFNAQIKIGDQKWAGNIEIHIKSSDWYVHHHEKDSAYENVILHVVWEHDAEIYRENNIEIPVLVLKNYVSSEVLSSYKSLLTPKSWIFCERQISQIDDFVFKNWKERLFFERLERKSKFIYDLLEETKQDWEAVLFCLLAKNFGLNTNGVSFLQIAKAIPFSVIRKESFEVENLEALLLGTAGLLDKDGEDVYFTDLKIRYFYLLNKYQFEKCHIDYVQFFKHRPDNFPTIRLSQLANLYAKHQNLFSKIINLKSVREVYNLLGVSASSYWQNHYQFDKESPKKAKHLSKAFLDLVIINTIIPLQFAYFTTMGETISEDLIEFMDEVAPENNTIISKFKSFGILSKNAFETQTLLELKNEYCNKKACLKCALGMELLKSN</sequence>
<proteinExistence type="predicted"/>
<dbReference type="STRING" id="29533.SAMN05444387_3789"/>